<dbReference type="InterPro" id="IPR051206">
    <property type="entry name" value="NAMLAA_amidase_2"/>
</dbReference>
<dbReference type="InterPro" id="IPR002502">
    <property type="entry name" value="Amidase_domain"/>
</dbReference>
<name>A0A086A8Q7_9FLAO</name>
<evidence type="ECO:0000256" key="1">
    <source>
        <dbReference type="ARBA" id="ARBA00001561"/>
    </source>
</evidence>
<dbReference type="CDD" id="cd06583">
    <property type="entry name" value="PGRP"/>
    <property type="match status" value="1"/>
</dbReference>
<dbReference type="PANTHER" id="PTHR30417:SF1">
    <property type="entry name" value="N-ACETYLMURAMOYL-L-ALANINE AMIDASE AMID"/>
    <property type="match status" value="1"/>
</dbReference>
<dbReference type="eggNOG" id="COG3179">
    <property type="taxonomic scope" value="Bacteria"/>
</dbReference>
<dbReference type="GO" id="GO:0009253">
    <property type="term" value="P:peptidoglycan catabolic process"/>
    <property type="evidence" value="ECO:0007669"/>
    <property type="project" value="InterPro"/>
</dbReference>
<evidence type="ECO:0000313" key="7">
    <source>
        <dbReference type="EMBL" id="KFF13071.1"/>
    </source>
</evidence>
<dbReference type="Gene3D" id="1.10.530.10">
    <property type="match status" value="1"/>
</dbReference>
<dbReference type="EMBL" id="JPRH01000003">
    <property type="protein sequence ID" value="KFF13071.1"/>
    <property type="molecule type" value="Genomic_DNA"/>
</dbReference>
<dbReference type="STRING" id="445961.IW15_09910"/>
<dbReference type="eggNOG" id="COG3023">
    <property type="taxonomic scope" value="Bacteria"/>
</dbReference>
<sequence>MAGNIIGTQNPTVGTTAYYEVSIFSTLGSFSAQYEWHLFKKQKNNTWKDITGTPKTGKRVPYTFGEIAAGVAFEIKVNEIPQNILPDIKSSKKLLGTLELLPNSSKVSKIEKVVLFNRGAKDSNKAGYRDTLIAQAHCIALFNQEIEFHLWEDDAPGKGHNAAINKNNRHTRVYKAVVNEKGIAEVKIPLSTDERILRQMANQYLMRGDKNEGANHEYYVTASYAGKIQGASQVNVSVVNPDYKSSPPTSTPKKDSPKFPTGQGGKKQPDPKGNIVDAVFINDQGKELSKVTVGNRVRVRIHSKNLVGKHIQYVVWEYDAGSNDEIYRSESIKITADLYDSSGFIITKGIFDKGIDLPFGDPDADSQHYFIEIITLDIGAESVKFGVHSEGLMEVENVKSPAVVKGEKEPNKQEKGKCFCNRKINGEELKEMVTAMRKATFDDAGENFYKWNKDNLFTGGHEQFTVKTYDKFAEVLNKTFENYDINTCIRKIHFLGQCYHETGAFMKSVEGKKSQDYWYDPYRGRGFIHLTLRGNYQKFKDNSGYDVVNNPQLVSTNIEVAAMSSGWYWKYNDMGNINPFADKDSIFDTSRLVNKPNATKSSSINGYTQRVNAVNALKTVFKYPQECISLGKKEEAKEKTPCPSGLKDCICIDTFNVEDGFIKHSRVTQNHISIIEHGNFKDPKNNIQKVILHRTAGGTTQACINAFKSGRKNKKGDIDHFGTHFVVGKDGLITQTANLSKITWHCAGWNSKSIGIEVVGFATDKDGKPTLGLKGQNPVTGWENLTEEQSKSVACLVKALLNYYSLDKSKIDCHEHLAPKEVGEGQIVYNAIKKYL</sequence>
<proteinExistence type="predicted"/>
<evidence type="ECO:0000256" key="5">
    <source>
        <dbReference type="SAM" id="MobiDB-lite"/>
    </source>
</evidence>
<dbReference type="GO" id="GO:0071555">
    <property type="term" value="P:cell wall organization"/>
    <property type="evidence" value="ECO:0007669"/>
    <property type="project" value="UniProtKB-KW"/>
</dbReference>
<dbReference type="Pfam" id="PF01510">
    <property type="entry name" value="Amidase_2"/>
    <property type="match status" value="1"/>
</dbReference>
<dbReference type="Proteomes" id="UP000028705">
    <property type="component" value="Unassembled WGS sequence"/>
</dbReference>
<keyword evidence="4" id="KW-0961">Cell wall biogenesis/degradation</keyword>
<dbReference type="Gene3D" id="3.40.80.10">
    <property type="entry name" value="Peptidoglycan recognition protein-like"/>
    <property type="match status" value="1"/>
</dbReference>
<reference evidence="7 8" key="1">
    <citation type="submission" date="2014-07" db="EMBL/GenBank/DDBJ databases">
        <title>Genome of Chryseobacterium soli DSM 19298.</title>
        <authorList>
            <person name="Stropko S.J."/>
            <person name="Pipes S.E."/>
            <person name="Newman J."/>
        </authorList>
    </citation>
    <scope>NUCLEOTIDE SEQUENCE [LARGE SCALE GENOMIC DNA]</scope>
    <source>
        <strain evidence="7 8">DSM 19298</strain>
    </source>
</reference>
<dbReference type="InterPro" id="IPR023346">
    <property type="entry name" value="Lysozyme-like_dom_sf"/>
</dbReference>
<keyword evidence="3" id="KW-0378">Hydrolase</keyword>
<protein>
    <recommendedName>
        <fullName evidence="2">N-acetylmuramoyl-L-alanine amidase</fullName>
        <ecNumber evidence="2">3.5.1.28</ecNumber>
    </recommendedName>
</protein>
<feature type="domain" description="N-acetylmuramoyl-L-alanine amidase" evidence="6">
    <location>
        <begin position="677"/>
        <end position="825"/>
    </location>
</feature>
<comment type="caution">
    <text evidence="7">The sequence shown here is derived from an EMBL/GenBank/DDBJ whole genome shotgun (WGS) entry which is preliminary data.</text>
</comment>
<organism evidence="7 8">
    <name type="scientific">Chryseobacterium soli</name>
    <dbReference type="NCBI Taxonomy" id="445961"/>
    <lineage>
        <taxon>Bacteria</taxon>
        <taxon>Pseudomonadati</taxon>
        <taxon>Bacteroidota</taxon>
        <taxon>Flavobacteriia</taxon>
        <taxon>Flavobacteriales</taxon>
        <taxon>Weeksellaceae</taxon>
        <taxon>Chryseobacterium group</taxon>
        <taxon>Chryseobacterium</taxon>
    </lineage>
</organism>
<comment type="catalytic activity">
    <reaction evidence="1">
        <text>Hydrolyzes the link between N-acetylmuramoyl residues and L-amino acid residues in certain cell-wall glycopeptides.</text>
        <dbReference type="EC" id="3.5.1.28"/>
    </reaction>
</comment>
<dbReference type="EC" id="3.5.1.28" evidence="2"/>
<feature type="region of interest" description="Disordered" evidence="5">
    <location>
        <begin position="239"/>
        <end position="274"/>
    </location>
</feature>
<evidence type="ECO:0000256" key="2">
    <source>
        <dbReference type="ARBA" id="ARBA00011901"/>
    </source>
</evidence>
<evidence type="ECO:0000259" key="6">
    <source>
        <dbReference type="SMART" id="SM00644"/>
    </source>
</evidence>
<dbReference type="SUPFAM" id="SSF55846">
    <property type="entry name" value="N-acetylmuramoyl-L-alanine amidase-like"/>
    <property type="match status" value="1"/>
</dbReference>
<dbReference type="GO" id="GO:0008745">
    <property type="term" value="F:N-acetylmuramoyl-L-alanine amidase activity"/>
    <property type="evidence" value="ECO:0007669"/>
    <property type="project" value="UniProtKB-EC"/>
</dbReference>
<dbReference type="InterPro" id="IPR036505">
    <property type="entry name" value="Amidase/PGRP_sf"/>
</dbReference>
<dbReference type="PANTHER" id="PTHR30417">
    <property type="entry name" value="N-ACETYLMURAMOYL-L-ALANINE AMIDASE AMID"/>
    <property type="match status" value="1"/>
</dbReference>
<gene>
    <name evidence="7" type="ORF">IW15_09910</name>
</gene>
<keyword evidence="8" id="KW-1185">Reference proteome</keyword>
<dbReference type="RefSeq" id="WP_034710828.1">
    <property type="nucleotide sequence ID" value="NZ_JPRH01000003.1"/>
</dbReference>
<evidence type="ECO:0000256" key="3">
    <source>
        <dbReference type="ARBA" id="ARBA00022801"/>
    </source>
</evidence>
<dbReference type="SUPFAM" id="SSF53955">
    <property type="entry name" value="Lysozyme-like"/>
    <property type="match status" value="1"/>
</dbReference>
<dbReference type="AlphaFoldDB" id="A0A086A8Q7"/>
<dbReference type="OrthoDB" id="1183903at2"/>
<dbReference type="GO" id="GO:0009254">
    <property type="term" value="P:peptidoglycan turnover"/>
    <property type="evidence" value="ECO:0007669"/>
    <property type="project" value="TreeGrafter"/>
</dbReference>
<dbReference type="SMART" id="SM00644">
    <property type="entry name" value="Ami_2"/>
    <property type="match status" value="1"/>
</dbReference>
<accession>A0A086A8Q7</accession>
<evidence type="ECO:0000256" key="4">
    <source>
        <dbReference type="ARBA" id="ARBA00023316"/>
    </source>
</evidence>
<evidence type="ECO:0000313" key="8">
    <source>
        <dbReference type="Proteomes" id="UP000028705"/>
    </source>
</evidence>